<dbReference type="RefSeq" id="WP_373305755.1">
    <property type="nucleotide sequence ID" value="NZ_BMTD01000008.1"/>
</dbReference>
<dbReference type="AlphaFoldDB" id="A0A918MCB4"/>
<sequence>MGGGSGAHAEWLAAGGHDVELLDRVPGHVARAAPLPGARARHGGAHALDVPDASVDVVLLLGPLHHLPERADRVRALAQARRVARPAGLVVAAINRCAGLHDTLARGMYVDAAAGDGRLRPGRAPEAPAAARPEVPAPPWSDAPAPIPPDVPARAPTARSSGRPALPPPARSAPGARRCPPRRTSPRQRTSPPSSRTPA</sequence>
<evidence type="ECO:0000259" key="2">
    <source>
        <dbReference type="Pfam" id="PF08241"/>
    </source>
</evidence>
<dbReference type="InterPro" id="IPR013216">
    <property type="entry name" value="Methyltransf_11"/>
</dbReference>
<dbReference type="Proteomes" id="UP000618795">
    <property type="component" value="Unassembled WGS sequence"/>
</dbReference>
<feature type="domain" description="Methyltransferase type 11" evidence="2">
    <location>
        <begin position="1"/>
        <end position="91"/>
    </location>
</feature>
<evidence type="ECO:0000313" key="4">
    <source>
        <dbReference type="Proteomes" id="UP000618795"/>
    </source>
</evidence>
<dbReference type="Pfam" id="PF08241">
    <property type="entry name" value="Methyltransf_11"/>
    <property type="match status" value="1"/>
</dbReference>
<comment type="caution">
    <text evidence="3">The sequence shown here is derived from an EMBL/GenBank/DDBJ whole genome shotgun (WGS) entry which is preliminary data.</text>
</comment>
<proteinExistence type="predicted"/>
<dbReference type="EMBL" id="BMTD01000008">
    <property type="protein sequence ID" value="GGU99682.1"/>
    <property type="molecule type" value="Genomic_DNA"/>
</dbReference>
<reference evidence="3" key="1">
    <citation type="journal article" date="2014" name="Int. J. Syst. Evol. Microbiol.">
        <title>Complete genome sequence of Corynebacterium casei LMG S-19264T (=DSM 44701T), isolated from a smear-ripened cheese.</title>
        <authorList>
            <consortium name="US DOE Joint Genome Institute (JGI-PGF)"/>
            <person name="Walter F."/>
            <person name="Albersmeier A."/>
            <person name="Kalinowski J."/>
            <person name="Ruckert C."/>
        </authorList>
    </citation>
    <scope>NUCLEOTIDE SEQUENCE</scope>
    <source>
        <strain evidence="3">JCM 4369</strain>
    </source>
</reference>
<dbReference type="InterPro" id="IPR029063">
    <property type="entry name" value="SAM-dependent_MTases_sf"/>
</dbReference>
<dbReference type="SUPFAM" id="SSF53335">
    <property type="entry name" value="S-adenosyl-L-methionine-dependent methyltransferases"/>
    <property type="match status" value="1"/>
</dbReference>
<gene>
    <name evidence="3" type="ORF">GCM10010260_40010</name>
</gene>
<protein>
    <recommendedName>
        <fullName evidence="2">Methyltransferase type 11 domain-containing protein</fullName>
    </recommendedName>
</protein>
<name>A0A918MCB4_9ACTN</name>
<accession>A0A918MCB4</accession>
<feature type="compositionally biased region" description="Low complexity" evidence="1">
    <location>
        <begin position="152"/>
        <end position="164"/>
    </location>
</feature>
<feature type="compositionally biased region" description="Pro residues" evidence="1">
    <location>
        <begin position="135"/>
        <end position="151"/>
    </location>
</feature>
<dbReference type="Gene3D" id="3.40.50.150">
    <property type="entry name" value="Vaccinia Virus protein VP39"/>
    <property type="match status" value="1"/>
</dbReference>
<dbReference type="GO" id="GO:0008757">
    <property type="term" value="F:S-adenosylmethionine-dependent methyltransferase activity"/>
    <property type="evidence" value="ECO:0007669"/>
    <property type="project" value="InterPro"/>
</dbReference>
<feature type="compositionally biased region" description="Low complexity" evidence="1">
    <location>
        <begin position="187"/>
        <end position="199"/>
    </location>
</feature>
<evidence type="ECO:0000256" key="1">
    <source>
        <dbReference type="SAM" id="MobiDB-lite"/>
    </source>
</evidence>
<evidence type="ECO:0000313" key="3">
    <source>
        <dbReference type="EMBL" id="GGU99682.1"/>
    </source>
</evidence>
<keyword evidence="4" id="KW-1185">Reference proteome</keyword>
<feature type="compositionally biased region" description="Low complexity" evidence="1">
    <location>
        <begin position="124"/>
        <end position="134"/>
    </location>
</feature>
<reference evidence="3" key="2">
    <citation type="submission" date="2020-09" db="EMBL/GenBank/DDBJ databases">
        <authorList>
            <person name="Sun Q."/>
            <person name="Ohkuma M."/>
        </authorList>
    </citation>
    <scope>NUCLEOTIDE SEQUENCE</scope>
    <source>
        <strain evidence="3">JCM 4369</strain>
    </source>
</reference>
<feature type="region of interest" description="Disordered" evidence="1">
    <location>
        <begin position="120"/>
        <end position="199"/>
    </location>
</feature>
<organism evidence="3 4">
    <name type="scientific">Streptomyces filipinensis</name>
    <dbReference type="NCBI Taxonomy" id="66887"/>
    <lineage>
        <taxon>Bacteria</taxon>
        <taxon>Bacillati</taxon>
        <taxon>Actinomycetota</taxon>
        <taxon>Actinomycetes</taxon>
        <taxon>Kitasatosporales</taxon>
        <taxon>Streptomycetaceae</taxon>
        <taxon>Streptomyces</taxon>
    </lineage>
</organism>